<organism evidence="8 9">
    <name type="scientific">Nocardioides mangrovi</name>
    <dbReference type="NCBI Taxonomy" id="2874580"/>
    <lineage>
        <taxon>Bacteria</taxon>
        <taxon>Bacillati</taxon>
        <taxon>Actinomycetota</taxon>
        <taxon>Actinomycetes</taxon>
        <taxon>Propionibacteriales</taxon>
        <taxon>Nocardioidaceae</taxon>
        <taxon>Nocardioides</taxon>
    </lineage>
</organism>
<accession>A0ABS7UDM6</accession>
<evidence type="ECO:0000313" key="8">
    <source>
        <dbReference type="EMBL" id="MBZ5739103.1"/>
    </source>
</evidence>
<keyword evidence="2" id="KW-1003">Cell membrane</keyword>
<feature type="transmembrane region" description="Helical" evidence="6">
    <location>
        <begin position="51"/>
        <end position="84"/>
    </location>
</feature>
<evidence type="ECO:0000256" key="2">
    <source>
        <dbReference type="ARBA" id="ARBA00022475"/>
    </source>
</evidence>
<dbReference type="RefSeq" id="WP_224123476.1">
    <property type="nucleotide sequence ID" value="NZ_JAIQZJ010000007.1"/>
</dbReference>
<evidence type="ECO:0000256" key="6">
    <source>
        <dbReference type="SAM" id="Phobius"/>
    </source>
</evidence>
<proteinExistence type="predicted"/>
<name>A0ABS7UDM6_9ACTN</name>
<evidence type="ECO:0000256" key="4">
    <source>
        <dbReference type="ARBA" id="ARBA00022989"/>
    </source>
</evidence>
<keyword evidence="5 6" id="KW-0472">Membrane</keyword>
<comment type="subcellular location">
    <subcellularLocation>
        <location evidence="1">Cell membrane</location>
        <topology evidence="1">Multi-pass membrane protein</topology>
    </subcellularLocation>
</comment>
<protein>
    <submittedName>
        <fullName evidence="8">Type II secretion system F family protein</fullName>
    </submittedName>
</protein>
<feature type="transmembrane region" description="Helical" evidence="6">
    <location>
        <begin position="213"/>
        <end position="238"/>
    </location>
</feature>
<dbReference type="EMBL" id="JAIQZJ010000007">
    <property type="protein sequence ID" value="MBZ5739103.1"/>
    <property type="molecule type" value="Genomic_DNA"/>
</dbReference>
<comment type="caution">
    <text evidence="8">The sequence shown here is derived from an EMBL/GenBank/DDBJ whole genome shotgun (WGS) entry which is preliminary data.</text>
</comment>
<gene>
    <name evidence="8" type="ORF">K8U61_13090</name>
</gene>
<dbReference type="PANTHER" id="PTHR35007">
    <property type="entry name" value="INTEGRAL MEMBRANE PROTEIN-RELATED"/>
    <property type="match status" value="1"/>
</dbReference>
<keyword evidence="3 6" id="KW-0812">Transmembrane</keyword>
<evidence type="ECO:0000259" key="7">
    <source>
        <dbReference type="Pfam" id="PF00482"/>
    </source>
</evidence>
<evidence type="ECO:0000256" key="5">
    <source>
        <dbReference type="ARBA" id="ARBA00023136"/>
    </source>
</evidence>
<keyword evidence="9" id="KW-1185">Reference proteome</keyword>
<feature type="domain" description="Type II secretion system protein GspF" evidence="7">
    <location>
        <begin position="108"/>
        <end position="228"/>
    </location>
</feature>
<evidence type="ECO:0000313" key="9">
    <source>
        <dbReference type="Proteomes" id="UP000780875"/>
    </source>
</evidence>
<dbReference type="InterPro" id="IPR018076">
    <property type="entry name" value="T2SS_GspF_dom"/>
</dbReference>
<keyword evidence="4 6" id="KW-1133">Transmembrane helix</keyword>
<sequence>MTAEAWLAALAAGAAVALLVPVRARLPDLQAPAAAGGPPEERGLLHRFRLVWSVLAGCGAFAFLGGPAAPVAAVVAAATTWVLVGRSEPPATRRRRESVRRELPHLVELFAATLRGGASPGDGIAVVCAALPGPAADRLAGVAARLSLGLDPVAVWSALETDPELGRLGRALARAQASGAPVVASVERLADDLSRSARAETEERARSVGVKAAVPLGLCLLPAFLLVGIVPLVVALLATLDL</sequence>
<dbReference type="Proteomes" id="UP000780875">
    <property type="component" value="Unassembled WGS sequence"/>
</dbReference>
<reference evidence="8 9" key="1">
    <citation type="submission" date="2021-09" db="EMBL/GenBank/DDBJ databases">
        <title>Whole genome sequence of Nocardioides sp. GBK3QG-3.</title>
        <authorList>
            <person name="Tuo L."/>
        </authorList>
    </citation>
    <scope>NUCLEOTIDE SEQUENCE [LARGE SCALE GENOMIC DNA]</scope>
    <source>
        <strain evidence="8 9">GBK3QG-3</strain>
    </source>
</reference>
<dbReference type="PANTHER" id="PTHR35007:SF3">
    <property type="entry name" value="POSSIBLE CONSERVED ALANINE RICH MEMBRANE PROTEIN"/>
    <property type="match status" value="1"/>
</dbReference>
<dbReference type="Pfam" id="PF00482">
    <property type="entry name" value="T2SSF"/>
    <property type="match status" value="1"/>
</dbReference>
<evidence type="ECO:0000256" key="3">
    <source>
        <dbReference type="ARBA" id="ARBA00022692"/>
    </source>
</evidence>
<evidence type="ECO:0000256" key="1">
    <source>
        <dbReference type="ARBA" id="ARBA00004651"/>
    </source>
</evidence>